<gene>
    <name evidence="1" type="ORF">ECPE_LOCUS18467</name>
</gene>
<dbReference type="Proteomes" id="UP000272942">
    <property type="component" value="Unassembled WGS sequence"/>
</dbReference>
<accession>A0A3P8ITM9</accession>
<proteinExistence type="predicted"/>
<name>A0A3P8ITM9_9TREM</name>
<keyword evidence="2" id="KW-1185">Reference proteome</keyword>
<dbReference type="EMBL" id="UZAN01079198">
    <property type="protein sequence ID" value="VDP96424.1"/>
    <property type="molecule type" value="Genomic_DNA"/>
</dbReference>
<dbReference type="AlphaFoldDB" id="A0A3P8ITM9"/>
<organism evidence="1 2">
    <name type="scientific">Echinostoma caproni</name>
    <dbReference type="NCBI Taxonomy" id="27848"/>
    <lineage>
        <taxon>Eukaryota</taxon>
        <taxon>Metazoa</taxon>
        <taxon>Spiralia</taxon>
        <taxon>Lophotrochozoa</taxon>
        <taxon>Platyhelminthes</taxon>
        <taxon>Trematoda</taxon>
        <taxon>Digenea</taxon>
        <taxon>Plagiorchiida</taxon>
        <taxon>Echinostomata</taxon>
        <taxon>Echinostomatoidea</taxon>
        <taxon>Echinostomatidae</taxon>
        <taxon>Echinostoma</taxon>
    </lineage>
</organism>
<protein>
    <submittedName>
        <fullName evidence="1">Uncharacterized protein</fullName>
    </submittedName>
</protein>
<evidence type="ECO:0000313" key="2">
    <source>
        <dbReference type="Proteomes" id="UP000272942"/>
    </source>
</evidence>
<sequence>MTLRYLVGFQSDNEFALFDFDSYSEYYSWRRGMELRTIESLNLHSHPSEIEE</sequence>
<evidence type="ECO:0000313" key="1">
    <source>
        <dbReference type="EMBL" id="VDP96424.1"/>
    </source>
</evidence>
<reference evidence="1 2" key="1">
    <citation type="submission" date="2018-11" db="EMBL/GenBank/DDBJ databases">
        <authorList>
            <consortium name="Pathogen Informatics"/>
        </authorList>
    </citation>
    <scope>NUCLEOTIDE SEQUENCE [LARGE SCALE GENOMIC DNA]</scope>
    <source>
        <strain evidence="1 2">Egypt</strain>
    </source>
</reference>